<dbReference type="Pfam" id="PF00208">
    <property type="entry name" value="ELFV_dehydrog"/>
    <property type="match status" value="1"/>
</dbReference>
<dbReference type="InterPro" id="IPR014362">
    <property type="entry name" value="Glu_DH"/>
</dbReference>
<dbReference type="PANTHER" id="PTHR11606">
    <property type="entry name" value="GLUTAMATE DEHYDROGENASE"/>
    <property type="match status" value="1"/>
</dbReference>
<sequence length="501" mass="54873">MQRVGRFSRVLSRSYGAQTAAIRMSSGVPDSEPRFLDCFKSYYDRASALSNHQAGVLQDLRSCRAILRVEFPVKTESGEWKQVIGYRAQHSTHRLPCKGGIRYATEVDLQEVMALASLMTFKCAIADVPFGGAKGGIVIDPKTSTVETLERVTRNYTMALCQKNFIGPGLDVPAPDMGTGAREMAWIKDTYEQFNSMDVDSAACVTGKPVHAGGIRGREEATGLGVFIGIREFLNNESVVQKIGLSKGVKDKTVVIQGFGNVGYWAAKFLQESGAKITGVGEWNGAIYNDQGLDVEDLFRYWQKHKSFEGYNGKFYTAKNAVEILEAPCDVLIPAALEQQIHYKNAPRIQAKLIGEAANGPTTPRAHNILVANGSIIIPDMLLNVGGVCVSYFEWLKNLAHVRFGRLNKKWEEQGKRALLDLIEKSSNTPVSSDDRARIVRGPREKDIVYSGLDDTMSEACASTIATADEKGIDHRTAAMLLSINKVATAAISSGKMFSNI</sequence>
<dbReference type="InterPro" id="IPR033922">
    <property type="entry name" value="NAD_bind_Glu_DH"/>
</dbReference>
<dbReference type="CDD" id="cd01076">
    <property type="entry name" value="NAD_bind_1_Glu_DH"/>
    <property type="match status" value="1"/>
</dbReference>
<dbReference type="InterPro" id="IPR046346">
    <property type="entry name" value="Aminoacid_DH-like_N_sf"/>
</dbReference>
<dbReference type="SUPFAM" id="SSF53223">
    <property type="entry name" value="Aminoacid dehydrogenase-like, N-terminal domain"/>
    <property type="match status" value="1"/>
</dbReference>
<dbReference type="Gene3D" id="3.40.50.720">
    <property type="entry name" value="NAD(P)-binding Rossmann-like Domain"/>
    <property type="match status" value="1"/>
</dbReference>
<comment type="subcellular location">
    <subcellularLocation>
        <location evidence="1">Mitochondrion</location>
    </subcellularLocation>
</comment>
<evidence type="ECO:0000256" key="10">
    <source>
        <dbReference type="PIRSR" id="PIRSR000185-3"/>
    </source>
</evidence>
<feature type="binding site" evidence="9">
    <location>
        <position position="98"/>
    </location>
    <ligand>
        <name>substrate</name>
    </ligand>
</feature>
<dbReference type="InterPro" id="IPR033524">
    <property type="entry name" value="Glu/Leu/Phe/Val_DH_AS"/>
</dbReference>
<reference evidence="13" key="1">
    <citation type="submission" date="2021-01" db="EMBL/GenBank/DDBJ databases">
        <authorList>
            <person name="Corre E."/>
            <person name="Pelletier E."/>
            <person name="Niang G."/>
            <person name="Scheremetjew M."/>
            <person name="Finn R."/>
            <person name="Kale V."/>
            <person name="Holt S."/>
            <person name="Cochrane G."/>
            <person name="Meng A."/>
            <person name="Brown T."/>
            <person name="Cohen L."/>
        </authorList>
    </citation>
    <scope>NUCLEOTIDE SEQUENCE</scope>
    <source>
        <strain evidence="13">DIVA3 518/3/11/1/6</strain>
    </source>
</reference>
<comment type="catalytic activity">
    <reaction evidence="6">
        <text>L-glutamate + NADP(+) + H2O = 2-oxoglutarate + NH4(+) + NADPH + H(+)</text>
        <dbReference type="Rhea" id="RHEA:11612"/>
        <dbReference type="ChEBI" id="CHEBI:15377"/>
        <dbReference type="ChEBI" id="CHEBI:15378"/>
        <dbReference type="ChEBI" id="CHEBI:16810"/>
        <dbReference type="ChEBI" id="CHEBI:28938"/>
        <dbReference type="ChEBI" id="CHEBI:29985"/>
        <dbReference type="ChEBI" id="CHEBI:57783"/>
        <dbReference type="ChEBI" id="CHEBI:58349"/>
        <dbReference type="EC" id="1.4.1.3"/>
    </reaction>
</comment>
<dbReference type="AlphaFoldDB" id="A0A7S4HXA2"/>
<name>A0A7S4HXA2_9EUKA</name>
<evidence type="ECO:0000256" key="4">
    <source>
        <dbReference type="ARBA" id="ARBA00023128"/>
    </source>
</evidence>
<dbReference type="SUPFAM" id="SSF51735">
    <property type="entry name" value="NAD(P)-binding Rossmann-fold domains"/>
    <property type="match status" value="1"/>
</dbReference>
<dbReference type="FunFam" id="3.40.50.720:FF:000100">
    <property type="entry name" value="Glutamate dehydrogenase 1, mitochondrial"/>
    <property type="match status" value="1"/>
</dbReference>
<evidence type="ECO:0000256" key="1">
    <source>
        <dbReference type="ARBA" id="ARBA00004173"/>
    </source>
</evidence>
<evidence type="ECO:0000256" key="3">
    <source>
        <dbReference type="ARBA" id="ARBA00023002"/>
    </source>
</evidence>
<feature type="binding site" evidence="9">
    <location>
        <position position="261"/>
    </location>
    <ligand>
        <name>NAD(+)</name>
        <dbReference type="ChEBI" id="CHEBI:57540"/>
    </ligand>
</feature>
<dbReference type="GO" id="GO:0004352">
    <property type="term" value="F:glutamate dehydrogenase (NAD+) activity"/>
    <property type="evidence" value="ECO:0007669"/>
    <property type="project" value="TreeGrafter"/>
</dbReference>
<evidence type="ECO:0000256" key="11">
    <source>
        <dbReference type="RuleBase" id="RU004417"/>
    </source>
</evidence>
<comment type="catalytic activity">
    <reaction evidence="5">
        <text>L-glutamate + NAD(+) + H2O = 2-oxoglutarate + NH4(+) + NADH + H(+)</text>
        <dbReference type="Rhea" id="RHEA:15133"/>
        <dbReference type="ChEBI" id="CHEBI:15377"/>
        <dbReference type="ChEBI" id="CHEBI:15378"/>
        <dbReference type="ChEBI" id="CHEBI:16810"/>
        <dbReference type="ChEBI" id="CHEBI:28938"/>
        <dbReference type="ChEBI" id="CHEBI:29985"/>
        <dbReference type="ChEBI" id="CHEBI:57540"/>
        <dbReference type="ChEBI" id="CHEBI:57945"/>
        <dbReference type="EC" id="1.4.1.3"/>
    </reaction>
</comment>
<proteinExistence type="inferred from homology"/>
<dbReference type="InterPro" id="IPR036291">
    <property type="entry name" value="NAD(P)-bd_dom_sf"/>
</dbReference>
<dbReference type="PROSITE" id="PS00074">
    <property type="entry name" value="GLFV_DEHYDROGENASE"/>
    <property type="match status" value="1"/>
</dbReference>
<dbReference type="Gene3D" id="3.40.50.10860">
    <property type="entry name" value="Leucine Dehydrogenase, chain A, domain 1"/>
    <property type="match status" value="1"/>
</dbReference>
<dbReference type="InterPro" id="IPR006095">
    <property type="entry name" value="Glu/Leu/Phe/Val/Trp_DH"/>
</dbReference>
<dbReference type="PIRSF" id="PIRSF000185">
    <property type="entry name" value="Glu_DH"/>
    <property type="match status" value="1"/>
</dbReference>
<evidence type="ECO:0000259" key="12">
    <source>
        <dbReference type="SMART" id="SM00839"/>
    </source>
</evidence>
<organism evidence="13">
    <name type="scientific">Vannella robusta</name>
    <dbReference type="NCBI Taxonomy" id="1487602"/>
    <lineage>
        <taxon>Eukaryota</taxon>
        <taxon>Amoebozoa</taxon>
        <taxon>Discosea</taxon>
        <taxon>Flabellinia</taxon>
        <taxon>Vannellidae</taxon>
        <taxon>Vannella</taxon>
    </lineage>
</organism>
<gene>
    <name evidence="13" type="ORF">VSP0166_LOCUS5536</name>
</gene>
<dbReference type="PRINTS" id="PR00082">
    <property type="entry name" value="GLFDHDRGNASE"/>
</dbReference>
<feature type="binding site" evidence="9">
    <location>
        <position position="222"/>
    </location>
    <ligand>
        <name>NAD(+)</name>
        <dbReference type="ChEBI" id="CHEBI:57540"/>
    </ligand>
</feature>
<evidence type="ECO:0000256" key="6">
    <source>
        <dbReference type="ARBA" id="ARBA00048577"/>
    </source>
</evidence>
<feature type="binding site" evidence="9">
    <location>
        <position position="391"/>
    </location>
    <ligand>
        <name>substrate</name>
    </ligand>
</feature>
<protein>
    <recommendedName>
        <fullName evidence="7">Glutamate dehydrogenase</fullName>
    </recommendedName>
</protein>
<comment type="similarity">
    <text evidence="2 7 11">Belongs to the Glu/Leu/Phe/Val dehydrogenases family.</text>
</comment>
<dbReference type="SMART" id="SM00839">
    <property type="entry name" value="ELFV_dehydrog"/>
    <property type="match status" value="1"/>
</dbReference>
<dbReference type="InterPro" id="IPR006097">
    <property type="entry name" value="Glu/Leu/Phe/Val/Trp_DH_dimer"/>
</dbReference>
<dbReference type="GO" id="GO:0000166">
    <property type="term" value="F:nucleotide binding"/>
    <property type="evidence" value="ECO:0007669"/>
    <property type="project" value="UniProtKB-KW"/>
</dbReference>
<feature type="binding site" evidence="9">
    <location>
        <position position="122"/>
    </location>
    <ligand>
        <name>substrate</name>
    </ligand>
</feature>
<evidence type="ECO:0000256" key="7">
    <source>
        <dbReference type="PIRNR" id="PIRNR000185"/>
    </source>
</evidence>
<keyword evidence="9" id="KW-0547">Nucleotide-binding</keyword>
<evidence type="ECO:0000313" key="13">
    <source>
        <dbReference type="EMBL" id="CAE2211873.1"/>
    </source>
</evidence>
<dbReference type="PANTHER" id="PTHR11606:SF13">
    <property type="entry name" value="GLUTAMATE DEHYDROGENASE 1, MITOCHONDRIAL"/>
    <property type="match status" value="1"/>
</dbReference>
<dbReference type="Pfam" id="PF02812">
    <property type="entry name" value="ELFV_dehydrog_N"/>
    <property type="match status" value="1"/>
</dbReference>
<feature type="site" description="Important for catalysis" evidence="10">
    <location>
        <position position="176"/>
    </location>
</feature>
<feature type="domain" description="Glutamate/phenylalanine/leucine/valine/L-tryptophan dehydrogenase C-terminal" evidence="12">
    <location>
        <begin position="215"/>
        <end position="495"/>
    </location>
</feature>
<dbReference type="GO" id="GO:0006538">
    <property type="term" value="P:L-glutamate catabolic process"/>
    <property type="evidence" value="ECO:0007669"/>
    <property type="project" value="TreeGrafter"/>
</dbReference>
<keyword evidence="9" id="KW-0520">NAD</keyword>
<evidence type="ECO:0000256" key="2">
    <source>
        <dbReference type="ARBA" id="ARBA00006382"/>
    </source>
</evidence>
<keyword evidence="3 7" id="KW-0560">Oxidoreductase</keyword>
<feature type="active site" description="Proton donor" evidence="8">
    <location>
        <position position="134"/>
    </location>
</feature>
<keyword evidence="4" id="KW-0496">Mitochondrion</keyword>
<dbReference type="InterPro" id="IPR006096">
    <property type="entry name" value="Glu/Leu/Phe/Val/Trp_DH_C"/>
</dbReference>
<evidence type="ECO:0000256" key="9">
    <source>
        <dbReference type="PIRSR" id="PIRSR000185-2"/>
    </source>
</evidence>
<accession>A0A7S4HXA2</accession>
<evidence type="ECO:0000256" key="5">
    <source>
        <dbReference type="ARBA" id="ARBA00047867"/>
    </source>
</evidence>
<dbReference type="EMBL" id="HBKP01007696">
    <property type="protein sequence ID" value="CAE2211873.1"/>
    <property type="molecule type" value="Transcribed_RNA"/>
</dbReference>
<evidence type="ECO:0000256" key="8">
    <source>
        <dbReference type="PIRSR" id="PIRSR000185-1"/>
    </source>
</evidence>
<dbReference type="GO" id="GO:0005739">
    <property type="term" value="C:mitochondrion"/>
    <property type="evidence" value="ECO:0007669"/>
    <property type="project" value="UniProtKB-SubCell"/>
</dbReference>